<feature type="region of interest" description="Disordered" evidence="1">
    <location>
        <begin position="90"/>
        <end position="150"/>
    </location>
</feature>
<dbReference type="AlphaFoldDB" id="A0A017S5A7"/>
<keyword evidence="3" id="KW-1185">Reference proteome</keyword>
<evidence type="ECO:0000313" key="2">
    <source>
        <dbReference type="EMBL" id="EYE92117.1"/>
    </source>
</evidence>
<dbReference type="EMBL" id="KK088439">
    <property type="protein sequence ID" value="EYE92117.1"/>
    <property type="molecule type" value="Genomic_DNA"/>
</dbReference>
<organism evidence="2 3">
    <name type="scientific">Aspergillus ruber (strain CBS 135680)</name>
    <dbReference type="NCBI Taxonomy" id="1388766"/>
    <lineage>
        <taxon>Eukaryota</taxon>
        <taxon>Fungi</taxon>
        <taxon>Dikarya</taxon>
        <taxon>Ascomycota</taxon>
        <taxon>Pezizomycotina</taxon>
        <taxon>Eurotiomycetes</taxon>
        <taxon>Eurotiomycetidae</taxon>
        <taxon>Eurotiales</taxon>
        <taxon>Aspergillaceae</taxon>
        <taxon>Aspergillus</taxon>
        <taxon>Aspergillus subgen. Aspergillus</taxon>
    </lineage>
</organism>
<gene>
    <name evidence="2" type="ORF">EURHEDRAFT_405500</name>
</gene>
<dbReference type="RefSeq" id="XP_040635805.1">
    <property type="nucleotide sequence ID" value="XM_040780388.1"/>
</dbReference>
<evidence type="ECO:0000256" key="1">
    <source>
        <dbReference type="SAM" id="MobiDB-lite"/>
    </source>
</evidence>
<accession>A0A017S5A7</accession>
<reference evidence="3" key="1">
    <citation type="journal article" date="2014" name="Nat. Commun.">
        <title>Genomic adaptations of the halophilic Dead Sea filamentous fungus Eurotium rubrum.</title>
        <authorList>
            <person name="Kis-Papo T."/>
            <person name="Weig A.R."/>
            <person name="Riley R."/>
            <person name="Persoh D."/>
            <person name="Salamov A."/>
            <person name="Sun H."/>
            <person name="Lipzen A."/>
            <person name="Wasser S.P."/>
            <person name="Rambold G."/>
            <person name="Grigoriev I.V."/>
            <person name="Nevo E."/>
        </authorList>
    </citation>
    <scope>NUCLEOTIDE SEQUENCE [LARGE SCALE GENOMIC DNA]</scope>
    <source>
        <strain evidence="3">CBS 135680</strain>
    </source>
</reference>
<dbReference type="Proteomes" id="UP000019804">
    <property type="component" value="Unassembled WGS sequence"/>
</dbReference>
<name>A0A017S5A7_ASPRC</name>
<dbReference type="OrthoDB" id="4494998at2759"/>
<feature type="compositionally biased region" description="Basic and acidic residues" evidence="1">
    <location>
        <begin position="96"/>
        <end position="150"/>
    </location>
</feature>
<dbReference type="GeneID" id="63695512"/>
<proteinExistence type="predicted"/>
<evidence type="ECO:0000313" key="3">
    <source>
        <dbReference type="Proteomes" id="UP000019804"/>
    </source>
</evidence>
<sequence>MPNADDLILRLHRLTKHTNISADLDKRFSDPRPEFDPKTHVLPNWEELSMDTVDVELEFVREKWNGRLEQWDWERVRDWSVDVGRALEEVCSSDGETTKTRSTGKGDRQRIAEQHGTGKMDEQPSTKVDITHKHGRSESHGDVPAKRRRS</sequence>
<protein>
    <submittedName>
        <fullName evidence="2">Uncharacterized protein</fullName>
    </submittedName>
</protein>
<dbReference type="HOGENOM" id="CLU_1740116_0_0_1"/>